<name>A0AAD5PRM9_9CRUS</name>
<gene>
    <name evidence="1" type="ORF">GHT06_020567</name>
</gene>
<reference evidence="1 2" key="1">
    <citation type="submission" date="2022-05" db="EMBL/GenBank/DDBJ databases">
        <title>A multi-omics perspective on studying reproductive biology in Daphnia sinensis.</title>
        <authorList>
            <person name="Jia J."/>
        </authorList>
    </citation>
    <scope>NUCLEOTIDE SEQUENCE [LARGE SCALE GENOMIC DNA]</scope>
    <source>
        <strain evidence="1 2">WSL</strain>
    </source>
</reference>
<organism evidence="1 2">
    <name type="scientific">Daphnia sinensis</name>
    <dbReference type="NCBI Taxonomy" id="1820382"/>
    <lineage>
        <taxon>Eukaryota</taxon>
        <taxon>Metazoa</taxon>
        <taxon>Ecdysozoa</taxon>
        <taxon>Arthropoda</taxon>
        <taxon>Crustacea</taxon>
        <taxon>Branchiopoda</taxon>
        <taxon>Diplostraca</taxon>
        <taxon>Cladocera</taxon>
        <taxon>Anomopoda</taxon>
        <taxon>Daphniidae</taxon>
        <taxon>Daphnia</taxon>
        <taxon>Daphnia similis group</taxon>
    </lineage>
</organism>
<accession>A0AAD5PRM9</accession>
<keyword evidence="2" id="KW-1185">Reference proteome</keyword>
<proteinExistence type="predicted"/>
<dbReference type="AlphaFoldDB" id="A0AAD5PRM9"/>
<sequence>MLKQGLLNVLKASKLLSTAMKARVVARVSIPASVRANKKKKGGEDFAVWR</sequence>
<dbReference type="EMBL" id="WJBH02000009">
    <property type="protein sequence ID" value="KAI9552690.1"/>
    <property type="molecule type" value="Genomic_DNA"/>
</dbReference>
<protein>
    <submittedName>
        <fullName evidence="1">Uncharacterized protein</fullName>
    </submittedName>
</protein>
<evidence type="ECO:0000313" key="1">
    <source>
        <dbReference type="EMBL" id="KAI9552690.1"/>
    </source>
</evidence>
<comment type="caution">
    <text evidence="1">The sequence shown here is derived from an EMBL/GenBank/DDBJ whole genome shotgun (WGS) entry which is preliminary data.</text>
</comment>
<dbReference type="Proteomes" id="UP000820818">
    <property type="component" value="Linkage Group LG9"/>
</dbReference>
<evidence type="ECO:0000313" key="2">
    <source>
        <dbReference type="Proteomes" id="UP000820818"/>
    </source>
</evidence>